<name>A0ABV3HIL6_9ACTN</name>
<protein>
    <submittedName>
        <fullName evidence="1">Uncharacterized protein</fullName>
    </submittedName>
</protein>
<dbReference type="EMBL" id="JBFARM010000018">
    <property type="protein sequence ID" value="MEV4292380.1"/>
    <property type="molecule type" value="Genomic_DNA"/>
</dbReference>
<accession>A0ABV3HIL6</accession>
<reference evidence="1 2" key="1">
    <citation type="submission" date="2024-06" db="EMBL/GenBank/DDBJ databases">
        <title>The Natural Products Discovery Center: Release of the First 8490 Sequenced Strains for Exploring Actinobacteria Biosynthetic Diversity.</title>
        <authorList>
            <person name="Kalkreuter E."/>
            <person name="Kautsar S.A."/>
            <person name="Yang D."/>
            <person name="Bader C.D."/>
            <person name="Teijaro C.N."/>
            <person name="Fluegel L."/>
            <person name="Davis C.M."/>
            <person name="Simpson J.R."/>
            <person name="Lauterbach L."/>
            <person name="Steele A.D."/>
            <person name="Gui C."/>
            <person name="Meng S."/>
            <person name="Li G."/>
            <person name="Viehrig K."/>
            <person name="Ye F."/>
            <person name="Su P."/>
            <person name="Kiefer A.F."/>
            <person name="Nichols A."/>
            <person name="Cepeda A.J."/>
            <person name="Yan W."/>
            <person name="Fan B."/>
            <person name="Jiang Y."/>
            <person name="Adhikari A."/>
            <person name="Zheng C.-J."/>
            <person name="Schuster L."/>
            <person name="Cowan T.M."/>
            <person name="Smanski M.J."/>
            <person name="Chevrette M.G."/>
            <person name="De Carvalho L.P.S."/>
            <person name="Shen B."/>
        </authorList>
    </citation>
    <scope>NUCLEOTIDE SEQUENCE [LARGE SCALE GENOMIC DNA]</scope>
    <source>
        <strain evidence="1 2">NPDC049574</strain>
    </source>
</reference>
<comment type="caution">
    <text evidence="1">The sequence shown here is derived from an EMBL/GenBank/DDBJ whole genome shotgun (WGS) entry which is preliminary data.</text>
</comment>
<evidence type="ECO:0000313" key="1">
    <source>
        <dbReference type="EMBL" id="MEV4292380.1"/>
    </source>
</evidence>
<evidence type="ECO:0000313" key="2">
    <source>
        <dbReference type="Proteomes" id="UP001552427"/>
    </source>
</evidence>
<dbReference type="RefSeq" id="WP_364462372.1">
    <property type="nucleotide sequence ID" value="NZ_JBFARM010000018.1"/>
</dbReference>
<dbReference type="Proteomes" id="UP001552427">
    <property type="component" value="Unassembled WGS sequence"/>
</dbReference>
<proteinExistence type="predicted"/>
<organism evidence="1 2">
    <name type="scientific">Nonomuraea bangladeshensis</name>
    <dbReference type="NCBI Taxonomy" id="404385"/>
    <lineage>
        <taxon>Bacteria</taxon>
        <taxon>Bacillati</taxon>
        <taxon>Actinomycetota</taxon>
        <taxon>Actinomycetes</taxon>
        <taxon>Streptosporangiales</taxon>
        <taxon>Streptosporangiaceae</taxon>
        <taxon>Nonomuraea</taxon>
    </lineage>
</organism>
<keyword evidence="2" id="KW-1185">Reference proteome</keyword>
<sequence>MAAPPDARGVLEDHTVVERSCDEPDLFALLYDRYFGDLYRSAVLTSGPTDTPPTASWPAPGRADLFRLATKRGAR</sequence>
<gene>
    <name evidence="1" type="ORF">AB0K40_43315</name>
</gene>